<dbReference type="Pfam" id="PF00106">
    <property type="entry name" value="adh_short"/>
    <property type="match status" value="1"/>
</dbReference>
<dbReference type="PRINTS" id="PR00080">
    <property type="entry name" value="SDRFAMILY"/>
</dbReference>
<dbReference type="InterPro" id="IPR036291">
    <property type="entry name" value="NAD(P)-bd_dom_sf"/>
</dbReference>
<dbReference type="SUPFAM" id="SSF51735">
    <property type="entry name" value="NAD(P)-binding Rossmann-fold domains"/>
    <property type="match status" value="1"/>
</dbReference>
<evidence type="ECO:0000313" key="4">
    <source>
        <dbReference type="EMBL" id="MBA1144660.1"/>
    </source>
</evidence>
<dbReference type="PRINTS" id="PR00081">
    <property type="entry name" value="GDHRDH"/>
</dbReference>
<dbReference type="PROSITE" id="PS00061">
    <property type="entry name" value="ADH_SHORT"/>
    <property type="match status" value="1"/>
</dbReference>
<dbReference type="AlphaFoldDB" id="A0A838BGM9"/>
<protein>
    <submittedName>
        <fullName evidence="4">SDR family NAD(P)-dependent oxidoreductase</fullName>
    </submittedName>
</protein>
<evidence type="ECO:0000256" key="2">
    <source>
        <dbReference type="ARBA" id="ARBA00023002"/>
    </source>
</evidence>
<comment type="caution">
    <text evidence="4">The sequence shown here is derived from an EMBL/GenBank/DDBJ whole genome shotgun (WGS) entry which is preliminary data.</text>
</comment>
<dbReference type="Proteomes" id="UP000558284">
    <property type="component" value="Unassembled WGS sequence"/>
</dbReference>
<evidence type="ECO:0000256" key="3">
    <source>
        <dbReference type="RuleBase" id="RU000363"/>
    </source>
</evidence>
<dbReference type="Gene3D" id="3.40.50.720">
    <property type="entry name" value="NAD(P)-binding Rossmann-like Domain"/>
    <property type="match status" value="1"/>
</dbReference>
<dbReference type="InterPro" id="IPR020904">
    <property type="entry name" value="Sc_DH/Rdtase_CS"/>
</dbReference>
<comment type="similarity">
    <text evidence="1 3">Belongs to the short-chain dehydrogenases/reductases (SDR) family.</text>
</comment>
<dbReference type="PANTHER" id="PTHR43976:SF16">
    <property type="entry name" value="SHORT-CHAIN DEHYDROGENASE_REDUCTASE FAMILY PROTEIN"/>
    <property type="match status" value="1"/>
</dbReference>
<name>A0A838BGM9_9HYPH</name>
<dbReference type="PANTHER" id="PTHR43976">
    <property type="entry name" value="SHORT CHAIN DEHYDROGENASE"/>
    <property type="match status" value="1"/>
</dbReference>
<sequence>MSTQTWFITGASSGLGASVANAALRAGHRVAATARDKVRLEKLTEAHPDAVLPLSMDLTKPSEIKAAITAAEKWHGGIDVLVNNAALGYLAAIEEGEEQNIRTLFDTNVFGVASTIRAVLPGMRARASGTIINVSSLNGVVSMPALGYYSASKHALEGLTEALSQEVAPLGIKVLSIQPGGFRTGIVERNLRSPKIDAYDPTAHAVMGMLLNDKDGVYAPGDPDRMAEILVNLVKSGGTLVKSGDMPQRLSMGADSWGAITAKLDERRAEYEQWKDLSHSTYFA</sequence>
<dbReference type="GO" id="GO:0016491">
    <property type="term" value="F:oxidoreductase activity"/>
    <property type="evidence" value="ECO:0007669"/>
    <property type="project" value="UniProtKB-KW"/>
</dbReference>
<dbReference type="RefSeq" id="WP_181061595.1">
    <property type="nucleotide sequence ID" value="NZ_JACDTY010000026.1"/>
</dbReference>
<dbReference type="InterPro" id="IPR002347">
    <property type="entry name" value="SDR_fam"/>
</dbReference>
<keyword evidence="2" id="KW-0560">Oxidoreductase</keyword>
<gene>
    <name evidence="4" type="ORF">H0241_31135</name>
</gene>
<organism evidence="4 5">
    <name type="scientific">Mesorhizobium neociceri</name>
    <dbReference type="NCBI Taxonomy" id="1307853"/>
    <lineage>
        <taxon>Bacteria</taxon>
        <taxon>Pseudomonadati</taxon>
        <taxon>Pseudomonadota</taxon>
        <taxon>Alphaproteobacteria</taxon>
        <taxon>Hyphomicrobiales</taxon>
        <taxon>Phyllobacteriaceae</taxon>
        <taxon>Mesorhizobium</taxon>
    </lineage>
</organism>
<evidence type="ECO:0000313" key="5">
    <source>
        <dbReference type="Proteomes" id="UP000558284"/>
    </source>
</evidence>
<accession>A0A838BGM9</accession>
<dbReference type="InterPro" id="IPR051911">
    <property type="entry name" value="SDR_oxidoreductase"/>
</dbReference>
<keyword evidence="5" id="KW-1185">Reference proteome</keyword>
<reference evidence="4 5" key="1">
    <citation type="submission" date="2020-07" db="EMBL/GenBank/DDBJ databases">
        <title>Definition of the novel symbiovar canariense within Mesorhizobium novociceri, a new species of genus Mesorhizobium nodulating Cicer canariense in the Caldera de Taburiente National Park (La Palma, Canary Islands).</title>
        <authorList>
            <person name="Leon-Barrios M."/>
            <person name="Perez-Yepez J."/>
            <person name="Flores-Felix J.D."/>
            <person name="Ramirez-Baena M.H."/>
            <person name="Pulido-Suarez L."/>
            <person name="Igual J.M."/>
            <person name="Velazquez E."/>
            <person name="Peix A."/>
        </authorList>
    </citation>
    <scope>NUCLEOTIDE SEQUENCE [LARGE SCALE GENOMIC DNA]</scope>
    <source>
        <strain evidence="4 5">CCANP35</strain>
    </source>
</reference>
<dbReference type="CDD" id="cd05374">
    <property type="entry name" value="17beta-HSD-like_SDR_c"/>
    <property type="match status" value="1"/>
</dbReference>
<dbReference type="EMBL" id="JACDTY010000026">
    <property type="protein sequence ID" value="MBA1144660.1"/>
    <property type="molecule type" value="Genomic_DNA"/>
</dbReference>
<evidence type="ECO:0000256" key="1">
    <source>
        <dbReference type="ARBA" id="ARBA00006484"/>
    </source>
</evidence>
<proteinExistence type="inferred from homology"/>